<dbReference type="Gene3D" id="3.30.930.10">
    <property type="entry name" value="Bira Bifunctional Protein, Domain 2"/>
    <property type="match status" value="1"/>
</dbReference>
<dbReference type="EMBL" id="DVJP01000028">
    <property type="protein sequence ID" value="HIS75895.1"/>
    <property type="molecule type" value="Genomic_DNA"/>
</dbReference>
<dbReference type="GO" id="GO:0005524">
    <property type="term" value="F:ATP binding"/>
    <property type="evidence" value="ECO:0007669"/>
    <property type="project" value="UniProtKB-KW"/>
</dbReference>
<evidence type="ECO:0000256" key="1">
    <source>
        <dbReference type="ARBA" id="ARBA00008226"/>
    </source>
</evidence>
<dbReference type="PANTHER" id="PTHR11476">
    <property type="entry name" value="HISTIDYL-TRNA SYNTHETASE"/>
    <property type="match status" value="1"/>
</dbReference>
<proteinExistence type="inferred from homology"/>
<dbReference type="PROSITE" id="PS50862">
    <property type="entry name" value="AA_TRNA_LIGASE_II"/>
    <property type="match status" value="1"/>
</dbReference>
<comment type="catalytic activity">
    <reaction evidence="6">
        <text>tRNA(His) + L-histidine + ATP = L-histidyl-tRNA(His) + AMP + diphosphate + H(+)</text>
        <dbReference type="Rhea" id="RHEA:17313"/>
        <dbReference type="Rhea" id="RHEA-COMP:9665"/>
        <dbReference type="Rhea" id="RHEA-COMP:9689"/>
        <dbReference type="ChEBI" id="CHEBI:15378"/>
        <dbReference type="ChEBI" id="CHEBI:30616"/>
        <dbReference type="ChEBI" id="CHEBI:33019"/>
        <dbReference type="ChEBI" id="CHEBI:57595"/>
        <dbReference type="ChEBI" id="CHEBI:78442"/>
        <dbReference type="ChEBI" id="CHEBI:78527"/>
        <dbReference type="ChEBI" id="CHEBI:456215"/>
        <dbReference type="EC" id="6.1.1.21"/>
    </reaction>
</comment>
<feature type="binding site" evidence="8">
    <location>
        <position position="279"/>
    </location>
    <ligand>
        <name>L-histidine</name>
        <dbReference type="ChEBI" id="CHEBI:57595"/>
    </ligand>
</feature>
<reference evidence="10" key="2">
    <citation type="journal article" date="2021" name="PeerJ">
        <title>Extensive microbial diversity within the chicken gut microbiome revealed by metagenomics and culture.</title>
        <authorList>
            <person name="Gilroy R."/>
            <person name="Ravi A."/>
            <person name="Getino M."/>
            <person name="Pursley I."/>
            <person name="Horton D.L."/>
            <person name="Alikhan N.F."/>
            <person name="Baker D."/>
            <person name="Gharbi K."/>
            <person name="Hall N."/>
            <person name="Watson M."/>
            <person name="Adriaenssens E.M."/>
            <person name="Foster-Nyarko E."/>
            <person name="Jarju S."/>
            <person name="Secka A."/>
            <person name="Antonio M."/>
            <person name="Oren A."/>
            <person name="Chaudhuri R.R."/>
            <person name="La Ragione R."/>
            <person name="Hildebrand F."/>
            <person name="Pallen M.J."/>
        </authorList>
    </citation>
    <scope>NUCLEOTIDE SEQUENCE</scope>
    <source>
        <strain evidence="10">CHK199-13235</strain>
    </source>
</reference>
<dbReference type="EC" id="6.1.1.21" evidence="2 7"/>
<feature type="binding site" evidence="8">
    <location>
        <position position="136"/>
    </location>
    <ligand>
        <name>L-histidine</name>
        <dbReference type="ChEBI" id="CHEBI:57595"/>
    </ligand>
</feature>
<dbReference type="CDD" id="cd00773">
    <property type="entry name" value="HisRS-like_core"/>
    <property type="match status" value="1"/>
</dbReference>
<dbReference type="NCBIfam" id="TIGR00442">
    <property type="entry name" value="hisS"/>
    <property type="match status" value="1"/>
</dbReference>
<evidence type="ECO:0000256" key="8">
    <source>
        <dbReference type="PIRSR" id="PIRSR001549-1"/>
    </source>
</evidence>
<gene>
    <name evidence="10" type="primary">hisS</name>
    <name evidence="10" type="ORF">IAB51_03695</name>
</gene>
<keyword evidence="4" id="KW-0067">ATP-binding</keyword>
<evidence type="ECO:0000259" key="9">
    <source>
        <dbReference type="PROSITE" id="PS50862"/>
    </source>
</evidence>
<comment type="similarity">
    <text evidence="1">Belongs to the class-II aminoacyl-tRNA synthetase family.</text>
</comment>
<keyword evidence="3" id="KW-0547">Nucleotide-binding</keyword>
<dbReference type="AlphaFoldDB" id="A0A9D1FMF7"/>
<dbReference type="Proteomes" id="UP000824002">
    <property type="component" value="Unassembled WGS sequence"/>
</dbReference>
<dbReference type="GO" id="GO:0006427">
    <property type="term" value="P:histidyl-tRNA aminoacylation"/>
    <property type="evidence" value="ECO:0007669"/>
    <property type="project" value="UniProtKB-UniRule"/>
</dbReference>
<dbReference type="GO" id="GO:0016740">
    <property type="term" value="F:transferase activity"/>
    <property type="evidence" value="ECO:0007669"/>
    <property type="project" value="UniProtKB-ARBA"/>
</dbReference>
<dbReference type="InterPro" id="IPR015807">
    <property type="entry name" value="His-tRNA-ligase"/>
</dbReference>
<evidence type="ECO:0000256" key="2">
    <source>
        <dbReference type="ARBA" id="ARBA00012815"/>
    </source>
</evidence>
<protein>
    <recommendedName>
        <fullName evidence="2 7">Histidine--tRNA ligase</fullName>
        <ecNumber evidence="2 7">6.1.1.21</ecNumber>
    </recommendedName>
</protein>
<dbReference type="InterPro" id="IPR041715">
    <property type="entry name" value="HisRS-like_core"/>
</dbReference>
<evidence type="ECO:0000313" key="10">
    <source>
        <dbReference type="EMBL" id="HIS75895.1"/>
    </source>
</evidence>
<evidence type="ECO:0000256" key="3">
    <source>
        <dbReference type="ARBA" id="ARBA00022741"/>
    </source>
</evidence>
<organism evidence="10 11">
    <name type="scientific">Candidatus Merdivicinus excrementipullorum</name>
    <dbReference type="NCBI Taxonomy" id="2840867"/>
    <lineage>
        <taxon>Bacteria</taxon>
        <taxon>Bacillati</taxon>
        <taxon>Bacillota</taxon>
        <taxon>Clostridia</taxon>
        <taxon>Eubacteriales</taxon>
        <taxon>Oscillospiraceae</taxon>
        <taxon>Oscillospiraceae incertae sedis</taxon>
        <taxon>Candidatus Merdivicinus</taxon>
    </lineage>
</organism>
<comment type="caution">
    <text evidence="10">The sequence shown here is derived from an EMBL/GenBank/DDBJ whole genome shotgun (WGS) entry which is preliminary data.</text>
</comment>
<dbReference type="PANTHER" id="PTHR11476:SF7">
    <property type="entry name" value="HISTIDINE--TRNA LIGASE"/>
    <property type="match status" value="1"/>
</dbReference>
<dbReference type="InterPro" id="IPR045864">
    <property type="entry name" value="aa-tRNA-synth_II/BPL/LPL"/>
</dbReference>
<evidence type="ECO:0000256" key="4">
    <source>
        <dbReference type="ARBA" id="ARBA00022840"/>
    </source>
</evidence>
<dbReference type="PIRSF" id="PIRSF001549">
    <property type="entry name" value="His-tRNA_synth"/>
    <property type="match status" value="1"/>
</dbReference>
<accession>A0A9D1FMF7</accession>
<reference evidence="10" key="1">
    <citation type="submission" date="2020-10" db="EMBL/GenBank/DDBJ databases">
        <authorList>
            <person name="Gilroy R."/>
        </authorList>
    </citation>
    <scope>NUCLEOTIDE SEQUENCE</scope>
    <source>
        <strain evidence="10">CHK199-13235</strain>
    </source>
</reference>
<evidence type="ECO:0000256" key="6">
    <source>
        <dbReference type="ARBA" id="ARBA00047639"/>
    </source>
</evidence>
<sequence length="412" mass="45059">MKTTPVKGTADYLPSQARLRDYLQGIILETYRAAGFERVMTPAIEDMENLDKSDGGDNLNLMFKIMKRGEKLDAALAAGNFDDLADLGLRYDLTLPLSRFYAANRAKLSSPFKCIQIDKAYRAERPQKGRMREFVQCDIDILGSDSPLCELELIHTTAAALLKLDIGRFTIKINDRRVLRGVLSSAGVAGEQMGTVCVSLDKWDKIGTEGVLAELSEKQIAPEAVEAIGKLLESGCTLEQAEALCGDPESMERLKGILRDSEALAAGKYDVAFDLLLIRGQGYYTGTVFEIQSNKFRGSVAGGGRYDGLIGKFTGENVPAVGFSIGFERIFQILESQGFSIPGKARRIALLCNEDEGVAAVSKAEELRGDGAEVSVYVRPKKMGKFLNRLQEQGFDAFLVLGESEEPKPLAQ</sequence>
<feature type="binding site" evidence="8">
    <location>
        <begin position="283"/>
        <end position="284"/>
    </location>
    <ligand>
        <name>L-histidine</name>
        <dbReference type="ChEBI" id="CHEBI:57595"/>
    </ligand>
</feature>
<dbReference type="GO" id="GO:0005737">
    <property type="term" value="C:cytoplasm"/>
    <property type="evidence" value="ECO:0007669"/>
    <property type="project" value="UniProtKB-UniRule"/>
</dbReference>
<feature type="binding site" evidence="8">
    <location>
        <position position="140"/>
    </location>
    <ligand>
        <name>L-histidine</name>
        <dbReference type="ChEBI" id="CHEBI:57595"/>
    </ligand>
</feature>
<dbReference type="InterPro" id="IPR004516">
    <property type="entry name" value="HisRS/HisZ"/>
</dbReference>
<feature type="binding site" evidence="8">
    <location>
        <position position="122"/>
    </location>
    <ligand>
        <name>L-histidine</name>
        <dbReference type="ChEBI" id="CHEBI:57595"/>
    </ligand>
</feature>
<dbReference type="GO" id="GO:0004821">
    <property type="term" value="F:histidine-tRNA ligase activity"/>
    <property type="evidence" value="ECO:0007669"/>
    <property type="project" value="UniProtKB-UniRule"/>
</dbReference>
<evidence type="ECO:0000256" key="7">
    <source>
        <dbReference type="NCBIfam" id="TIGR00442"/>
    </source>
</evidence>
<dbReference type="Pfam" id="PF13393">
    <property type="entry name" value="tRNA-synt_His"/>
    <property type="match status" value="1"/>
</dbReference>
<dbReference type="InterPro" id="IPR006195">
    <property type="entry name" value="aa-tRNA-synth_II"/>
</dbReference>
<name>A0A9D1FMF7_9FIRM</name>
<keyword evidence="10" id="KW-0436">Ligase</keyword>
<dbReference type="SUPFAM" id="SSF55681">
    <property type="entry name" value="Class II aaRS and biotin synthetases"/>
    <property type="match status" value="1"/>
</dbReference>
<dbReference type="GO" id="GO:0140096">
    <property type="term" value="F:catalytic activity, acting on a protein"/>
    <property type="evidence" value="ECO:0007669"/>
    <property type="project" value="UniProtKB-ARBA"/>
</dbReference>
<evidence type="ECO:0000256" key="5">
    <source>
        <dbReference type="ARBA" id="ARBA00022917"/>
    </source>
</evidence>
<evidence type="ECO:0000313" key="11">
    <source>
        <dbReference type="Proteomes" id="UP000824002"/>
    </source>
</evidence>
<feature type="binding site" evidence="8">
    <location>
        <begin position="92"/>
        <end position="94"/>
    </location>
    <ligand>
        <name>L-histidine</name>
        <dbReference type="ChEBI" id="CHEBI:57595"/>
    </ligand>
</feature>
<feature type="domain" description="Aminoacyl-transfer RNA synthetases class-II family profile" evidence="9">
    <location>
        <begin position="1"/>
        <end position="342"/>
    </location>
</feature>
<keyword evidence="5" id="KW-0648">Protein biosynthesis</keyword>